<proteinExistence type="inferred from homology"/>
<comment type="similarity">
    <text evidence="1">Belongs to the FAM154 family.</text>
</comment>
<dbReference type="OrthoDB" id="365640at2759"/>
<dbReference type="GO" id="GO:0036064">
    <property type="term" value="C:ciliary basal body"/>
    <property type="evidence" value="ECO:0007669"/>
    <property type="project" value="TreeGrafter"/>
</dbReference>
<dbReference type="GO" id="GO:0005879">
    <property type="term" value="C:axonemal microtubule"/>
    <property type="evidence" value="ECO:0007669"/>
    <property type="project" value="TreeGrafter"/>
</dbReference>
<evidence type="ECO:0000313" key="4">
    <source>
        <dbReference type="Proteomes" id="UP000245119"/>
    </source>
</evidence>
<dbReference type="GO" id="GO:0008017">
    <property type="term" value="F:microtubule binding"/>
    <property type="evidence" value="ECO:0007669"/>
    <property type="project" value="InterPro"/>
</dbReference>
<dbReference type="Pfam" id="PF05217">
    <property type="entry name" value="SAXO1-2"/>
    <property type="match status" value="1"/>
</dbReference>
<evidence type="ECO:0000256" key="1">
    <source>
        <dbReference type="ARBA" id="ARBA00008738"/>
    </source>
</evidence>
<feature type="region of interest" description="Disordered" evidence="2">
    <location>
        <begin position="1"/>
        <end position="39"/>
    </location>
</feature>
<dbReference type="PANTHER" id="PTHR31516:SF17">
    <property type="entry name" value="STABILIZER OF AXONEMAL MICROTUBULES 2"/>
    <property type="match status" value="1"/>
</dbReference>
<organism evidence="3 4">
    <name type="scientific">Pomacea canaliculata</name>
    <name type="common">Golden apple snail</name>
    <dbReference type="NCBI Taxonomy" id="400727"/>
    <lineage>
        <taxon>Eukaryota</taxon>
        <taxon>Metazoa</taxon>
        <taxon>Spiralia</taxon>
        <taxon>Lophotrochozoa</taxon>
        <taxon>Mollusca</taxon>
        <taxon>Gastropoda</taxon>
        <taxon>Caenogastropoda</taxon>
        <taxon>Architaenioglossa</taxon>
        <taxon>Ampullarioidea</taxon>
        <taxon>Ampullariidae</taxon>
        <taxon>Pomacea</taxon>
    </lineage>
</organism>
<evidence type="ECO:0000313" key="3">
    <source>
        <dbReference type="EMBL" id="PVD19823.1"/>
    </source>
</evidence>
<keyword evidence="4" id="KW-1185">Reference proteome</keyword>
<dbReference type="AlphaFoldDB" id="A0A2T7NF66"/>
<gene>
    <name evidence="3" type="ORF">C0Q70_20314</name>
</gene>
<dbReference type="Proteomes" id="UP000245119">
    <property type="component" value="Linkage Group LG13"/>
</dbReference>
<comment type="caution">
    <text evidence="3">The sequence shown here is derived from an EMBL/GenBank/DDBJ whole genome shotgun (WGS) entry which is preliminary data.</text>
</comment>
<dbReference type="GO" id="GO:0036126">
    <property type="term" value="C:sperm flagellum"/>
    <property type="evidence" value="ECO:0007669"/>
    <property type="project" value="TreeGrafter"/>
</dbReference>
<accession>A0A2T7NF66</accession>
<reference evidence="3 4" key="1">
    <citation type="submission" date="2018-04" db="EMBL/GenBank/DDBJ databases">
        <title>The genome of golden apple snail Pomacea canaliculata provides insight into stress tolerance and invasive adaptation.</title>
        <authorList>
            <person name="Liu C."/>
            <person name="Liu B."/>
            <person name="Ren Y."/>
            <person name="Zhang Y."/>
            <person name="Wang H."/>
            <person name="Li S."/>
            <person name="Jiang F."/>
            <person name="Yin L."/>
            <person name="Zhang G."/>
            <person name="Qian W."/>
            <person name="Fan W."/>
        </authorList>
    </citation>
    <scope>NUCLEOTIDE SEQUENCE [LARGE SCALE GENOMIC DNA]</scope>
    <source>
        <strain evidence="3">SZHN2017</strain>
        <tissue evidence="3">Muscle</tissue>
    </source>
</reference>
<dbReference type="GO" id="GO:0005814">
    <property type="term" value="C:centriole"/>
    <property type="evidence" value="ECO:0007669"/>
    <property type="project" value="TreeGrafter"/>
</dbReference>
<evidence type="ECO:0000256" key="2">
    <source>
        <dbReference type="SAM" id="MobiDB-lite"/>
    </source>
</evidence>
<dbReference type="EMBL" id="PZQS01000013">
    <property type="protein sequence ID" value="PVD19823.1"/>
    <property type="molecule type" value="Genomic_DNA"/>
</dbReference>
<protein>
    <submittedName>
        <fullName evidence="3">Uncharacterized protein</fullName>
    </submittedName>
</protein>
<feature type="region of interest" description="Disordered" evidence="2">
    <location>
        <begin position="216"/>
        <end position="238"/>
    </location>
</feature>
<sequence>MLTEYATTYHPHPLQKEKNFKPADNAQGSGEPLSDKTTNRVDYIKHPLDRPYVHQHEGYKRPPGEFDHLTSYTKDYPMKRSDPAKAVKIEGAKMTQGKFDGEPTYTSDYRKWDLGKPKRYGPEAAWQPPRDKFEGQSTFARDYRPFNEPRREAIRPNEAGRMSDAPFDSTTGYRVDYVRHPMAPKFMKEREKYKPAGVPMDGTTTFMRDFRGQMGERTKSFKPDNQVQGSGEPLDDLTTFKNDYRRWPAERPYHHLPDAYKKPDGDIDLNTTHNLTYKPQPLQPHVAIKPKSAHGDPGAFNGVTNYSTDYRPWEIDRVHPKTRPGYQPNTAPFEGISTHAAHFGPKPLNPTASFRPGHGQVGSDAPFDDATMYRLEYTPKRVGPCPAAILDTGNATYRFIELDPRGHKLYQPVYTSVTELSTGGPTARNALQTSHLEPLAVA</sequence>
<dbReference type="InterPro" id="IPR033336">
    <property type="entry name" value="SAXO1/2"/>
</dbReference>
<name>A0A2T7NF66_POMCA</name>
<dbReference type="STRING" id="400727.A0A2T7NF66"/>
<dbReference type="PANTHER" id="PTHR31516">
    <property type="entry name" value="STABILIZER OF AXONEMAL MICROTUBULES 2"/>
    <property type="match status" value="1"/>
</dbReference>